<sequence length="118" mass="13914">MAARKSTRVNRKYKTKYRATNWREYERGLRCRGDITVWFSEDARDAWAPPNNGRRGGQPRYSNLAIVTALTLRMVFRLPLRQTEGFLDSLLRLMDLDLRAPDHTTLVATEQRRRRAFT</sequence>
<dbReference type="EMBL" id="KJ538549">
    <property type="protein sequence ID" value="AHZ89317.1"/>
    <property type="molecule type" value="Genomic_DNA"/>
</dbReference>
<evidence type="ECO:0000259" key="1">
    <source>
        <dbReference type="Pfam" id="PF13737"/>
    </source>
</evidence>
<evidence type="ECO:0000313" key="2">
    <source>
        <dbReference type="EMBL" id="AHZ89317.1"/>
    </source>
</evidence>
<dbReference type="AlphaFoldDB" id="A0A059V8B7"/>
<protein>
    <submittedName>
        <fullName evidence="2">Transposase</fullName>
    </submittedName>
</protein>
<feature type="domain" description="Transposase DDE" evidence="1">
    <location>
        <begin position="32"/>
        <end position="108"/>
    </location>
</feature>
<proteinExistence type="predicted"/>
<reference evidence="2" key="1">
    <citation type="submission" date="2014-03" db="EMBL/GenBank/DDBJ databases">
        <title>CTD 241 fosmid library clone Pool3 contig00022.</title>
        <authorList>
            <person name="Pierechod M."/>
            <person name="Altermark B."/>
            <person name="Willassen N.P."/>
        </authorList>
    </citation>
    <scope>NUCLEOTIDE SEQUENCE</scope>
</reference>
<accession>A0A059V8B7</accession>
<dbReference type="InterPro" id="IPR025668">
    <property type="entry name" value="Tnp_DDE_dom"/>
</dbReference>
<name>A0A059V8B7_9BACT</name>
<dbReference type="Pfam" id="PF13737">
    <property type="entry name" value="DDE_Tnp_1_5"/>
    <property type="match status" value="1"/>
</dbReference>
<organism evidence="2">
    <name type="scientific">uncultured bacterium 'pool 3 contig00022'</name>
    <dbReference type="NCBI Taxonomy" id="1497872"/>
    <lineage>
        <taxon>Bacteria</taxon>
        <taxon>environmental samples</taxon>
    </lineage>
</organism>